<comment type="caution">
    <text evidence="2">The sequence shown here is derived from an EMBL/GenBank/DDBJ whole genome shotgun (WGS) entry which is preliminary data.</text>
</comment>
<dbReference type="InterPro" id="IPR029044">
    <property type="entry name" value="Nucleotide-diphossugar_trans"/>
</dbReference>
<accession>A0A4R1KWV6</accession>
<name>A0A4R1KWV6_9FLAO</name>
<dbReference type="Pfam" id="PF00535">
    <property type="entry name" value="Glycos_transf_2"/>
    <property type="match status" value="1"/>
</dbReference>
<dbReference type="InterPro" id="IPR050834">
    <property type="entry name" value="Glycosyltransf_2"/>
</dbReference>
<keyword evidence="3" id="KW-1185">Reference proteome</keyword>
<dbReference type="GO" id="GO:0016740">
    <property type="term" value="F:transferase activity"/>
    <property type="evidence" value="ECO:0007669"/>
    <property type="project" value="UniProtKB-KW"/>
</dbReference>
<evidence type="ECO:0000259" key="1">
    <source>
        <dbReference type="Pfam" id="PF00535"/>
    </source>
</evidence>
<dbReference type="EMBL" id="SMGI01000001">
    <property type="protein sequence ID" value="TCK68829.1"/>
    <property type="molecule type" value="Genomic_DNA"/>
</dbReference>
<dbReference type="SUPFAM" id="SSF53448">
    <property type="entry name" value="Nucleotide-diphospho-sugar transferases"/>
    <property type="match status" value="1"/>
</dbReference>
<dbReference type="PANTHER" id="PTHR43685">
    <property type="entry name" value="GLYCOSYLTRANSFERASE"/>
    <property type="match status" value="1"/>
</dbReference>
<dbReference type="CDD" id="cd00761">
    <property type="entry name" value="Glyco_tranf_GTA_type"/>
    <property type="match status" value="1"/>
</dbReference>
<dbReference type="Proteomes" id="UP000295714">
    <property type="component" value="Unassembled WGS sequence"/>
</dbReference>
<dbReference type="RefSeq" id="WP_158281884.1">
    <property type="nucleotide sequence ID" value="NZ_SMGI01000001.1"/>
</dbReference>
<sequence length="309" mass="36578">MKLSVITPHFNDFKGIQRVYECLKKQTSSNWEWIIVDDYSDTPVRQLLKDYFREKSSENIKLVFNDSKTNASVCRNVGVEESNYDKLVFLDSDDIILEDFISNRLVEINDFVVFRNFNTINNKGETKLFSTVSSDFLNHFLQAKFIWQTTAVLWNKEFFVKIGKFNPDLNLLEDIELSIRGLMLSTNYKVLDNKVDFLYSVSPINTKKRSVDSLCSAVNYLIGYMHDSCQLNKRQRDLVTGYYYLCVRYFNRSTTKGDIVYVQNSLTEFYKKKYMSYLSYLRALSFIKLYKMNLISSDLFLRLNRRFYK</sequence>
<dbReference type="OrthoDB" id="597270at2"/>
<dbReference type="PANTHER" id="PTHR43685:SF2">
    <property type="entry name" value="GLYCOSYLTRANSFERASE 2-LIKE DOMAIN-CONTAINING PROTEIN"/>
    <property type="match status" value="1"/>
</dbReference>
<keyword evidence="2" id="KW-0808">Transferase</keyword>
<protein>
    <submittedName>
        <fullName evidence="2">Glycosyltransferase involved in cell wall biosynthesis</fullName>
    </submittedName>
</protein>
<proteinExistence type="predicted"/>
<gene>
    <name evidence="2" type="ORF">DFQ05_0339</name>
</gene>
<reference evidence="2 3" key="1">
    <citation type="journal article" date="2015" name="Stand. Genomic Sci.">
        <title>Genomic Encyclopedia of Bacterial and Archaeal Type Strains, Phase III: the genomes of soil and plant-associated and newly described type strains.</title>
        <authorList>
            <person name="Whitman W.B."/>
            <person name="Woyke T."/>
            <person name="Klenk H.P."/>
            <person name="Zhou Y."/>
            <person name="Lilburn T.G."/>
            <person name="Beck B.J."/>
            <person name="De Vos P."/>
            <person name="Vandamme P."/>
            <person name="Eisen J.A."/>
            <person name="Garrity G."/>
            <person name="Hugenholtz P."/>
            <person name="Kyrpides N.C."/>
        </authorList>
    </citation>
    <scope>NUCLEOTIDE SEQUENCE [LARGE SCALE GENOMIC DNA]</scope>
    <source>
        <strain evidence="2 3">CECT 8445</strain>
    </source>
</reference>
<dbReference type="Gene3D" id="3.90.550.10">
    <property type="entry name" value="Spore Coat Polysaccharide Biosynthesis Protein SpsA, Chain A"/>
    <property type="match status" value="1"/>
</dbReference>
<evidence type="ECO:0000313" key="3">
    <source>
        <dbReference type="Proteomes" id="UP000295714"/>
    </source>
</evidence>
<feature type="domain" description="Glycosyltransferase 2-like" evidence="1">
    <location>
        <begin position="4"/>
        <end position="110"/>
    </location>
</feature>
<organism evidence="2 3">
    <name type="scientific">Winogradskyella wandonensis</name>
    <dbReference type="NCBI Taxonomy" id="1442586"/>
    <lineage>
        <taxon>Bacteria</taxon>
        <taxon>Pseudomonadati</taxon>
        <taxon>Bacteroidota</taxon>
        <taxon>Flavobacteriia</taxon>
        <taxon>Flavobacteriales</taxon>
        <taxon>Flavobacteriaceae</taxon>
        <taxon>Winogradskyella</taxon>
    </lineage>
</organism>
<dbReference type="InterPro" id="IPR001173">
    <property type="entry name" value="Glyco_trans_2-like"/>
</dbReference>
<evidence type="ECO:0000313" key="2">
    <source>
        <dbReference type="EMBL" id="TCK68829.1"/>
    </source>
</evidence>
<dbReference type="AlphaFoldDB" id="A0A4R1KWV6"/>